<gene>
    <name evidence="1" type="ORF">B7C42_05807</name>
</gene>
<name>A0A231H020_9NOCA</name>
<evidence type="ECO:0008006" key="3">
    <source>
        <dbReference type="Google" id="ProtNLM"/>
    </source>
</evidence>
<comment type="caution">
    <text evidence="1">The sequence shown here is derived from an EMBL/GenBank/DDBJ whole genome shotgun (WGS) entry which is preliminary data.</text>
</comment>
<dbReference type="Gene3D" id="2.60.120.10">
    <property type="entry name" value="Jelly Rolls"/>
    <property type="match status" value="1"/>
</dbReference>
<dbReference type="Proteomes" id="UP000215506">
    <property type="component" value="Unassembled WGS sequence"/>
</dbReference>
<dbReference type="AlphaFoldDB" id="A0A231H020"/>
<dbReference type="SUPFAM" id="SSF51182">
    <property type="entry name" value="RmlC-like cupins"/>
    <property type="match status" value="1"/>
</dbReference>
<dbReference type="InterPro" id="IPR014710">
    <property type="entry name" value="RmlC-like_jellyroll"/>
</dbReference>
<organism evidence="1 2">
    <name type="scientific">Nocardia cerradoensis</name>
    <dbReference type="NCBI Taxonomy" id="85688"/>
    <lineage>
        <taxon>Bacteria</taxon>
        <taxon>Bacillati</taxon>
        <taxon>Actinomycetota</taxon>
        <taxon>Actinomycetes</taxon>
        <taxon>Mycobacteriales</taxon>
        <taxon>Nocardiaceae</taxon>
        <taxon>Nocardia</taxon>
    </lineage>
</organism>
<accession>A0A231H020</accession>
<protein>
    <recommendedName>
        <fullName evidence="3">Cupin 2 conserved barrel domain-containing protein</fullName>
    </recommendedName>
</protein>
<dbReference type="RefSeq" id="WP_094027177.1">
    <property type="nucleotide sequence ID" value="NZ_JAAXOR010000001.1"/>
</dbReference>
<sequence>MDARRVRRWSVVLQPGEALDYVAADWADTLVVVTRGELELECRSGRRARFAAGAVLAPAAIPVRRLLNPGPEPLMLSAVARRPHR</sequence>
<dbReference type="EMBL" id="NGAF01000015">
    <property type="protein sequence ID" value="OXR42208.1"/>
    <property type="molecule type" value="Genomic_DNA"/>
</dbReference>
<dbReference type="InterPro" id="IPR011051">
    <property type="entry name" value="RmlC_Cupin_sf"/>
</dbReference>
<evidence type="ECO:0000313" key="1">
    <source>
        <dbReference type="EMBL" id="OXR42208.1"/>
    </source>
</evidence>
<proteinExistence type="predicted"/>
<keyword evidence="2" id="KW-1185">Reference proteome</keyword>
<reference evidence="1 2" key="1">
    <citation type="submission" date="2017-07" db="EMBL/GenBank/DDBJ databases">
        <title>First draft Genome Sequence of Nocardia cerradoensis isolated from human infection.</title>
        <authorList>
            <person name="Carrasco G."/>
        </authorList>
    </citation>
    <scope>NUCLEOTIDE SEQUENCE [LARGE SCALE GENOMIC DNA]</scope>
    <source>
        <strain evidence="1 2">CNM20130759</strain>
    </source>
</reference>
<evidence type="ECO:0000313" key="2">
    <source>
        <dbReference type="Proteomes" id="UP000215506"/>
    </source>
</evidence>